<dbReference type="eggNOG" id="COG0858">
    <property type="taxonomic scope" value="Bacteria"/>
</dbReference>
<reference evidence="3 4" key="1">
    <citation type="journal article" date="2011" name="J. Bacteriol.">
        <title>Genome sequence of Chthoniobacter flavus Ellin428, an aerobic heterotrophic soil bacterium.</title>
        <authorList>
            <person name="Kant R."/>
            <person name="van Passel M.W."/>
            <person name="Palva A."/>
            <person name="Lucas S."/>
            <person name="Lapidus A."/>
            <person name="Glavina Del Rio T."/>
            <person name="Dalin E."/>
            <person name="Tice H."/>
            <person name="Bruce D."/>
            <person name="Goodwin L."/>
            <person name="Pitluck S."/>
            <person name="Larimer F.W."/>
            <person name="Land M.L."/>
            <person name="Hauser L."/>
            <person name="Sangwan P."/>
            <person name="de Vos W.M."/>
            <person name="Janssen P.H."/>
            <person name="Smidt H."/>
        </authorList>
    </citation>
    <scope>NUCLEOTIDE SEQUENCE [LARGE SCALE GENOMIC DNA]</scope>
    <source>
        <strain evidence="3 4">Ellin428</strain>
    </source>
</reference>
<accession>B4CYQ3</accession>
<dbReference type="NCBIfam" id="TIGR00082">
    <property type="entry name" value="rbfA"/>
    <property type="match status" value="1"/>
</dbReference>
<dbReference type="InterPro" id="IPR000238">
    <property type="entry name" value="RbfA"/>
</dbReference>
<dbReference type="Pfam" id="PF02033">
    <property type="entry name" value="RBFA"/>
    <property type="match status" value="1"/>
</dbReference>
<dbReference type="HAMAP" id="MF_00003">
    <property type="entry name" value="RbfA"/>
    <property type="match status" value="1"/>
</dbReference>
<dbReference type="InParanoid" id="B4CYQ3"/>
<gene>
    <name evidence="2" type="primary">rbfA</name>
    <name evidence="3" type="ORF">CfE428DRAFT_1791</name>
</gene>
<comment type="similarity">
    <text evidence="2">Belongs to the RbfA family.</text>
</comment>
<comment type="subunit">
    <text evidence="2">Monomer. Binds 30S ribosomal subunits, but not 50S ribosomal subunits or 70S ribosomes.</text>
</comment>
<comment type="subcellular location">
    <subcellularLocation>
        <location evidence="2">Cytoplasm</location>
    </subcellularLocation>
</comment>
<evidence type="ECO:0000313" key="4">
    <source>
        <dbReference type="Proteomes" id="UP000005824"/>
    </source>
</evidence>
<evidence type="ECO:0000256" key="1">
    <source>
        <dbReference type="ARBA" id="ARBA00022517"/>
    </source>
</evidence>
<dbReference type="FunCoup" id="B4CYQ3">
    <property type="interactions" value="473"/>
</dbReference>
<dbReference type="SUPFAM" id="SSF89919">
    <property type="entry name" value="Ribosome-binding factor A, RbfA"/>
    <property type="match status" value="1"/>
</dbReference>
<dbReference type="EMBL" id="ABVL01000004">
    <property type="protein sequence ID" value="EDY20594.1"/>
    <property type="molecule type" value="Genomic_DNA"/>
</dbReference>
<dbReference type="PANTHER" id="PTHR33515:SF1">
    <property type="entry name" value="RIBOSOME-BINDING FACTOR A, CHLOROPLASTIC-RELATED"/>
    <property type="match status" value="1"/>
</dbReference>
<proteinExistence type="inferred from homology"/>
<protein>
    <recommendedName>
        <fullName evidence="2">Ribosome-binding factor A</fullName>
    </recommendedName>
</protein>
<keyword evidence="4" id="KW-1185">Reference proteome</keyword>
<keyword evidence="1 2" id="KW-0690">Ribosome biogenesis</keyword>
<dbReference type="InterPro" id="IPR020053">
    <property type="entry name" value="Ribosome-bd_factorA_CS"/>
</dbReference>
<dbReference type="InterPro" id="IPR023799">
    <property type="entry name" value="RbfA_dom_sf"/>
</dbReference>
<dbReference type="Gene3D" id="3.30.300.20">
    <property type="match status" value="1"/>
</dbReference>
<dbReference type="AlphaFoldDB" id="B4CYQ3"/>
<dbReference type="STRING" id="497964.CfE428DRAFT_1791"/>
<organism evidence="3 4">
    <name type="scientific">Chthoniobacter flavus Ellin428</name>
    <dbReference type="NCBI Taxonomy" id="497964"/>
    <lineage>
        <taxon>Bacteria</taxon>
        <taxon>Pseudomonadati</taxon>
        <taxon>Verrucomicrobiota</taxon>
        <taxon>Spartobacteria</taxon>
        <taxon>Chthoniobacterales</taxon>
        <taxon>Chthoniobacteraceae</taxon>
        <taxon>Chthoniobacter</taxon>
    </lineage>
</organism>
<sequence>MKHRLERVNELLKRELGELLSREVSFEAALVTVQQVDITPDLKHAHVFISVIGSDEQARAAMAKLHDSRKNLQHLLSKRVVLKYTPHLHFKLDESIERGTRVINILSQIEIPPDEPLPDEPSPDTDAK</sequence>
<dbReference type="Proteomes" id="UP000005824">
    <property type="component" value="Unassembled WGS sequence"/>
</dbReference>
<comment type="caution">
    <text evidence="3">The sequence shown here is derived from an EMBL/GenBank/DDBJ whole genome shotgun (WGS) entry which is preliminary data.</text>
</comment>
<keyword evidence="2" id="KW-0963">Cytoplasm</keyword>
<comment type="function">
    <text evidence="2">One of several proteins that assist in the late maturation steps of the functional core of the 30S ribosomal subunit. Associates with free 30S ribosomal subunits (but not with 30S subunits that are part of 70S ribosomes or polysomes). Required for efficient processing of 16S rRNA. May interact with the 5'-terminal helix region of 16S rRNA.</text>
</comment>
<dbReference type="GO" id="GO:0005829">
    <property type="term" value="C:cytosol"/>
    <property type="evidence" value="ECO:0007669"/>
    <property type="project" value="TreeGrafter"/>
</dbReference>
<dbReference type="PANTHER" id="PTHR33515">
    <property type="entry name" value="RIBOSOME-BINDING FACTOR A, CHLOROPLASTIC-RELATED"/>
    <property type="match status" value="1"/>
</dbReference>
<dbReference type="PROSITE" id="PS01319">
    <property type="entry name" value="RBFA"/>
    <property type="match status" value="1"/>
</dbReference>
<name>B4CYQ3_9BACT</name>
<evidence type="ECO:0000256" key="2">
    <source>
        <dbReference type="HAMAP-Rule" id="MF_00003"/>
    </source>
</evidence>
<dbReference type="GO" id="GO:0043024">
    <property type="term" value="F:ribosomal small subunit binding"/>
    <property type="evidence" value="ECO:0007669"/>
    <property type="project" value="TreeGrafter"/>
</dbReference>
<dbReference type="GO" id="GO:0030490">
    <property type="term" value="P:maturation of SSU-rRNA"/>
    <property type="evidence" value="ECO:0007669"/>
    <property type="project" value="UniProtKB-UniRule"/>
</dbReference>
<dbReference type="InterPro" id="IPR015946">
    <property type="entry name" value="KH_dom-like_a/b"/>
</dbReference>
<dbReference type="RefSeq" id="WP_006979117.1">
    <property type="nucleotide sequence ID" value="NZ_ABVL01000004.1"/>
</dbReference>
<evidence type="ECO:0000313" key="3">
    <source>
        <dbReference type="EMBL" id="EDY20594.1"/>
    </source>
</evidence>